<keyword evidence="1" id="KW-0808">Transferase</keyword>
<dbReference type="GO" id="GO:0003841">
    <property type="term" value="F:1-acylglycerol-3-phosphate O-acyltransferase activity"/>
    <property type="evidence" value="ECO:0007669"/>
    <property type="project" value="TreeGrafter"/>
</dbReference>
<organism evidence="5 6">
    <name type="scientific">Streptomonospora mangrovi</name>
    <dbReference type="NCBI Taxonomy" id="2883123"/>
    <lineage>
        <taxon>Bacteria</taxon>
        <taxon>Bacillati</taxon>
        <taxon>Actinomycetota</taxon>
        <taxon>Actinomycetes</taxon>
        <taxon>Streptosporangiales</taxon>
        <taxon>Nocardiopsidaceae</taxon>
        <taxon>Streptomonospora</taxon>
    </lineage>
</organism>
<accession>A0A9X3NGP6</accession>
<dbReference type="GO" id="GO:0005886">
    <property type="term" value="C:plasma membrane"/>
    <property type="evidence" value="ECO:0007669"/>
    <property type="project" value="TreeGrafter"/>
</dbReference>
<comment type="caution">
    <text evidence="5">The sequence shown here is derived from an EMBL/GenBank/DDBJ whole genome shotgun (WGS) entry which is preliminary data.</text>
</comment>
<feature type="domain" description="Phospholipid/glycerol acyltransferase" evidence="4">
    <location>
        <begin position="42"/>
        <end position="162"/>
    </location>
</feature>
<feature type="compositionally biased region" description="Pro residues" evidence="3">
    <location>
        <begin position="269"/>
        <end position="280"/>
    </location>
</feature>
<name>A0A9X3NGP6_9ACTN</name>
<keyword evidence="6" id="KW-1185">Reference proteome</keyword>
<sequence length="305" mass="32503">MAKQREVQWVKTVVAAIVRPVLGLVTRPEWQGTENVPREGGVIIAANHLSMADPLTIAHYLYIGARRWPTFTAKEGVFRIPLVGAVARSTGQIPVKRGSTDAVKALHEAELALTRDNASVIFYPEGTCTRDPDLWPMTARTGVARLALSTGVPVVPLAHWGEQHLLRYGTAKLRPFPRKRVQMVAGPPVDLSAYMGRPMTATVLKEATAEIMRAITDLQAGLRGEVPPAEPYDMRRERQGAHGDRDAAGEAAPAAPEAPEVQAADPAGAAPPVPADPLPADPAADRPAADGALDGTANGEGTTRR</sequence>
<dbReference type="AlphaFoldDB" id="A0A9X3NGP6"/>
<evidence type="ECO:0000256" key="2">
    <source>
        <dbReference type="ARBA" id="ARBA00023315"/>
    </source>
</evidence>
<feature type="region of interest" description="Disordered" evidence="3">
    <location>
        <begin position="236"/>
        <end position="305"/>
    </location>
</feature>
<gene>
    <name evidence="5" type="ORF">LG943_01975</name>
</gene>
<evidence type="ECO:0000313" key="5">
    <source>
        <dbReference type="EMBL" id="MDA0563102.1"/>
    </source>
</evidence>
<dbReference type="Pfam" id="PF01553">
    <property type="entry name" value="Acyltransferase"/>
    <property type="match status" value="1"/>
</dbReference>
<dbReference type="RefSeq" id="WP_270070389.1">
    <property type="nucleotide sequence ID" value="NZ_JAJAQC010000003.1"/>
</dbReference>
<dbReference type="EMBL" id="JAJAQC010000003">
    <property type="protein sequence ID" value="MDA0563102.1"/>
    <property type="molecule type" value="Genomic_DNA"/>
</dbReference>
<keyword evidence="2 5" id="KW-0012">Acyltransferase</keyword>
<dbReference type="SMART" id="SM00563">
    <property type="entry name" value="PlsC"/>
    <property type="match status" value="1"/>
</dbReference>
<evidence type="ECO:0000256" key="1">
    <source>
        <dbReference type="ARBA" id="ARBA00022679"/>
    </source>
</evidence>
<dbReference type="GO" id="GO:0006654">
    <property type="term" value="P:phosphatidic acid biosynthetic process"/>
    <property type="evidence" value="ECO:0007669"/>
    <property type="project" value="TreeGrafter"/>
</dbReference>
<dbReference type="PANTHER" id="PTHR10434:SF55">
    <property type="entry name" value="POSSIBLE ACYLTRANSFERASE"/>
    <property type="match status" value="1"/>
</dbReference>
<reference evidence="5" key="1">
    <citation type="submission" date="2021-10" db="EMBL/GenBank/DDBJ databases">
        <title>Streptomonospora sp. nov., isolated from mangrove soil.</title>
        <authorList>
            <person name="Chen X."/>
            <person name="Ge X."/>
            <person name="Liu W."/>
        </authorList>
    </citation>
    <scope>NUCLEOTIDE SEQUENCE</scope>
    <source>
        <strain evidence="5">S1-112</strain>
    </source>
</reference>
<dbReference type="SUPFAM" id="SSF69593">
    <property type="entry name" value="Glycerol-3-phosphate (1)-acyltransferase"/>
    <property type="match status" value="1"/>
</dbReference>
<dbReference type="InterPro" id="IPR002123">
    <property type="entry name" value="Plipid/glycerol_acylTrfase"/>
</dbReference>
<dbReference type="Proteomes" id="UP001140076">
    <property type="component" value="Unassembled WGS sequence"/>
</dbReference>
<feature type="compositionally biased region" description="Low complexity" evidence="3">
    <location>
        <begin position="249"/>
        <end position="268"/>
    </location>
</feature>
<evidence type="ECO:0000256" key="3">
    <source>
        <dbReference type="SAM" id="MobiDB-lite"/>
    </source>
</evidence>
<dbReference type="PANTHER" id="PTHR10434">
    <property type="entry name" value="1-ACYL-SN-GLYCEROL-3-PHOSPHATE ACYLTRANSFERASE"/>
    <property type="match status" value="1"/>
</dbReference>
<evidence type="ECO:0000259" key="4">
    <source>
        <dbReference type="SMART" id="SM00563"/>
    </source>
</evidence>
<dbReference type="CDD" id="cd07989">
    <property type="entry name" value="LPLAT_AGPAT-like"/>
    <property type="match status" value="1"/>
</dbReference>
<proteinExistence type="predicted"/>
<evidence type="ECO:0000313" key="6">
    <source>
        <dbReference type="Proteomes" id="UP001140076"/>
    </source>
</evidence>
<protein>
    <submittedName>
        <fullName evidence="5">1-acyl-sn-glycerol-3-phosphate acyltransferase</fullName>
    </submittedName>
</protein>
<feature type="compositionally biased region" description="Basic and acidic residues" evidence="3">
    <location>
        <begin position="236"/>
        <end position="248"/>
    </location>
</feature>